<name>A0A7W9LXW2_9PSEU</name>
<accession>A0A7W9LXW2</accession>
<evidence type="ECO:0000313" key="2">
    <source>
        <dbReference type="EMBL" id="MBB5800245.1"/>
    </source>
</evidence>
<comment type="caution">
    <text evidence="2">The sequence shown here is derived from an EMBL/GenBank/DDBJ whole genome shotgun (WGS) entry which is preliminary data.</text>
</comment>
<organism evidence="2 3">
    <name type="scientific">Saccharothrix ecbatanensis</name>
    <dbReference type="NCBI Taxonomy" id="1105145"/>
    <lineage>
        <taxon>Bacteria</taxon>
        <taxon>Bacillati</taxon>
        <taxon>Actinomycetota</taxon>
        <taxon>Actinomycetes</taxon>
        <taxon>Pseudonocardiales</taxon>
        <taxon>Pseudonocardiaceae</taxon>
        <taxon>Saccharothrix</taxon>
    </lineage>
</organism>
<dbReference type="Proteomes" id="UP000552097">
    <property type="component" value="Unassembled WGS sequence"/>
</dbReference>
<keyword evidence="3" id="KW-1185">Reference proteome</keyword>
<dbReference type="EMBL" id="JACHMO010000001">
    <property type="protein sequence ID" value="MBB5800245.1"/>
    <property type="molecule type" value="Genomic_DNA"/>
</dbReference>
<proteinExistence type="predicted"/>
<feature type="region of interest" description="Disordered" evidence="1">
    <location>
        <begin position="1"/>
        <end position="25"/>
    </location>
</feature>
<sequence length="89" mass="9858">MSITNALGFPKRRPDTTKSSAEVPGPTVDEWIRYGTEQDEAAHMVGGYRHGDWCSAGYTTCSHRGCSKKARLSTIHIDHDCCGRSAHHR</sequence>
<dbReference type="RefSeq" id="WP_184914439.1">
    <property type="nucleotide sequence ID" value="NZ_JACHMO010000001.1"/>
</dbReference>
<reference evidence="2 3" key="1">
    <citation type="submission" date="2020-08" db="EMBL/GenBank/DDBJ databases">
        <title>Sequencing the genomes of 1000 actinobacteria strains.</title>
        <authorList>
            <person name="Klenk H.-P."/>
        </authorList>
    </citation>
    <scope>NUCLEOTIDE SEQUENCE [LARGE SCALE GENOMIC DNA]</scope>
    <source>
        <strain evidence="2 3">DSM 45486</strain>
    </source>
</reference>
<gene>
    <name evidence="2" type="ORF">F4560_000013</name>
</gene>
<evidence type="ECO:0000313" key="3">
    <source>
        <dbReference type="Proteomes" id="UP000552097"/>
    </source>
</evidence>
<dbReference type="AlphaFoldDB" id="A0A7W9LXW2"/>
<protein>
    <submittedName>
        <fullName evidence="2">Uncharacterized protein</fullName>
    </submittedName>
</protein>
<evidence type="ECO:0000256" key="1">
    <source>
        <dbReference type="SAM" id="MobiDB-lite"/>
    </source>
</evidence>